<dbReference type="GO" id="GO:0004674">
    <property type="term" value="F:protein serine/threonine kinase activity"/>
    <property type="evidence" value="ECO:0007669"/>
    <property type="project" value="UniProtKB-KW"/>
</dbReference>
<dbReference type="InterPro" id="IPR001245">
    <property type="entry name" value="Ser-Thr/Tyr_kinase_cat_dom"/>
</dbReference>
<evidence type="ECO:0000256" key="6">
    <source>
        <dbReference type="PROSITE-ProRule" id="PRU10141"/>
    </source>
</evidence>
<keyword evidence="1" id="KW-0723">Serine/threonine-protein kinase</keyword>
<feature type="signal peptide" evidence="9">
    <location>
        <begin position="1"/>
        <end position="17"/>
    </location>
</feature>
<dbReference type="PROSITE" id="PS50011">
    <property type="entry name" value="PROTEIN_KINASE_DOM"/>
    <property type="match status" value="1"/>
</dbReference>
<dbReference type="InterPro" id="IPR051681">
    <property type="entry name" value="Ser/Thr_Kinases-Pseudokinases"/>
</dbReference>
<proteinExistence type="predicted"/>
<feature type="domain" description="Protein kinase" evidence="10">
    <location>
        <begin position="439"/>
        <end position="678"/>
    </location>
</feature>
<evidence type="ECO:0000256" key="5">
    <source>
        <dbReference type="ARBA" id="ARBA00022840"/>
    </source>
</evidence>
<dbReference type="InterPro" id="IPR000719">
    <property type="entry name" value="Prot_kinase_dom"/>
</dbReference>
<evidence type="ECO:0000259" key="10">
    <source>
        <dbReference type="PROSITE" id="PS50011"/>
    </source>
</evidence>
<keyword evidence="9" id="KW-0732">Signal</keyword>
<dbReference type="InterPro" id="IPR011009">
    <property type="entry name" value="Kinase-like_dom_sf"/>
</dbReference>
<feature type="compositionally biased region" description="Basic and acidic residues" evidence="7">
    <location>
        <begin position="334"/>
        <end position="343"/>
    </location>
</feature>
<dbReference type="EMBL" id="JALJOS010000007">
    <property type="protein sequence ID" value="KAK9836788.1"/>
    <property type="molecule type" value="Genomic_DNA"/>
</dbReference>
<dbReference type="PANTHER" id="PTHR44329:SF298">
    <property type="entry name" value="MIXED LINEAGE KINASE DOMAIN-LIKE PROTEIN"/>
    <property type="match status" value="1"/>
</dbReference>
<evidence type="ECO:0000256" key="4">
    <source>
        <dbReference type="ARBA" id="ARBA00022777"/>
    </source>
</evidence>
<keyword evidence="2" id="KW-0808">Transferase</keyword>
<dbReference type="PROSITE" id="PS00107">
    <property type="entry name" value="PROTEIN_KINASE_ATP"/>
    <property type="match status" value="1"/>
</dbReference>
<evidence type="ECO:0000256" key="8">
    <source>
        <dbReference type="SAM" id="Phobius"/>
    </source>
</evidence>
<dbReference type="Proteomes" id="UP001438707">
    <property type="component" value="Unassembled WGS sequence"/>
</dbReference>
<accession>A0AAW1RTN0</accession>
<reference evidence="11 12" key="1">
    <citation type="journal article" date="2024" name="Nat. Commun.">
        <title>Phylogenomics reveals the evolutionary origins of lichenization in chlorophyte algae.</title>
        <authorList>
            <person name="Puginier C."/>
            <person name="Libourel C."/>
            <person name="Otte J."/>
            <person name="Skaloud P."/>
            <person name="Haon M."/>
            <person name="Grisel S."/>
            <person name="Petersen M."/>
            <person name="Berrin J.G."/>
            <person name="Delaux P.M."/>
            <person name="Dal Grande F."/>
            <person name="Keller J."/>
        </authorList>
    </citation>
    <scope>NUCLEOTIDE SEQUENCE [LARGE SCALE GENOMIC DNA]</scope>
    <source>
        <strain evidence="11 12">SAG 2145</strain>
    </source>
</reference>
<dbReference type="PANTHER" id="PTHR44329">
    <property type="entry name" value="SERINE/THREONINE-PROTEIN KINASE TNNI3K-RELATED"/>
    <property type="match status" value="1"/>
</dbReference>
<dbReference type="InterPro" id="IPR017441">
    <property type="entry name" value="Protein_kinase_ATP_BS"/>
</dbReference>
<evidence type="ECO:0000256" key="7">
    <source>
        <dbReference type="SAM" id="MobiDB-lite"/>
    </source>
</evidence>
<evidence type="ECO:0000313" key="12">
    <source>
        <dbReference type="Proteomes" id="UP001438707"/>
    </source>
</evidence>
<dbReference type="SUPFAM" id="SSF56112">
    <property type="entry name" value="Protein kinase-like (PK-like)"/>
    <property type="match status" value="1"/>
</dbReference>
<keyword evidence="8" id="KW-0472">Membrane</keyword>
<dbReference type="Pfam" id="PF07714">
    <property type="entry name" value="PK_Tyr_Ser-Thr"/>
    <property type="match status" value="1"/>
</dbReference>
<dbReference type="AlphaFoldDB" id="A0AAW1RTN0"/>
<keyword evidence="3 6" id="KW-0547">Nucleotide-binding</keyword>
<dbReference type="GO" id="GO:0005524">
    <property type="term" value="F:ATP binding"/>
    <property type="evidence" value="ECO:0007669"/>
    <property type="project" value="UniProtKB-UniRule"/>
</dbReference>
<dbReference type="SMART" id="SM00220">
    <property type="entry name" value="S_TKc"/>
    <property type="match status" value="1"/>
</dbReference>
<protein>
    <recommendedName>
        <fullName evidence="10">Protein kinase domain-containing protein</fullName>
    </recommendedName>
</protein>
<dbReference type="Gene3D" id="1.10.510.10">
    <property type="entry name" value="Transferase(Phosphotransferase) domain 1"/>
    <property type="match status" value="1"/>
</dbReference>
<feature type="binding site" evidence="6">
    <location>
        <position position="467"/>
    </location>
    <ligand>
        <name>ATP</name>
        <dbReference type="ChEBI" id="CHEBI:30616"/>
    </ligand>
</feature>
<feature type="chain" id="PRO_5043979716" description="Protein kinase domain-containing protein" evidence="9">
    <location>
        <begin position="18"/>
        <end position="871"/>
    </location>
</feature>
<feature type="transmembrane region" description="Helical" evidence="8">
    <location>
        <begin position="247"/>
        <end position="271"/>
    </location>
</feature>
<dbReference type="PROSITE" id="PS00108">
    <property type="entry name" value="PROTEIN_KINASE_ST"/>
    <property type="match status" value="1"/>
</dbReference>
<feature type="transmembrane region" description="Helical" evidence="8">
    <location>
        <begin position="495"/>
        <end position="515"/>
    </location>
</feature>
<feature type="region of interest" description="Disordered" evidence="7">
    <location>
        <begin position="279"/>
        <end position="300"/>
    </location>
</feature>
<comment type="caution">
    <text evidence="11">The sequence shown here is derived from an EMBL/GenBank/DDBJ whole genome shotgun (WGS) entry which is preliminary data.</text>
</comment>
<evidence type="ECO:0000256" key="3">
    <source>
        <dbReference type="ARBA" id="ARBA00022741"/>
    </source>
</evidence>
<evidence type="ECO:0000256" key="9">
    <source>
        <dbReference type="SAM" id="SignalP"/>
    </source>
</evidence>
<feature type="region of interest" description="Disordered" evidence="7">
    <location>
        <begin position="318"/>
        <end position="364"/>
    </location>
</feature>
<keyword evidence="4" id="KW-0418">Kinase</keyword>
<keyword evidence="12" id="KW-1185">Reference proteome</keyword>
<dbReference type="InterPro" id="IPR008271">
    <property type="entry name" value="Ser/Thr_kinase_AS"/>
</dbReference>
<name>A0AAW1RTN0_9CHLO</name>
<evidence type="ECO:0000256" key="2">
    <source>
        <dbReference type="ARBA" id="ARBA00022679"/>
    </source>
</evidence>
<keyword evidence="5 6" id="KW-0067">ATP-binding</keyword>
<keyword evidence="8" id="KW-0812">Transmembrane</keyword>
<evidence type="ECO:0000313" key="11">
    <source>
        <dbReference type="EMBL" id="KAK9836788.1"/>
    </source>
</evidence>
<organism evidence="11 12">
    <name type="scientific">Apatococcus lobatus</name>
    <dbReference type="NCBI Taxonomy" id="904363"/>
    <lineage>
        <taxon>Eukaryota</taxon>
        <taxon>Viridiplantae</taxon>
        <taxon>Chlorophyta</taxon>
        <taxon>core chlorophytes</taxon>
        <taxon>Trebouxiophyceae</taxon>
        <taxon>Chlorellales</taxon>
        <taxon>Chlorellaceae</taxon>
        <taxon>Apatococcus</taxon>
    </lineage>
</organism>
<evidence type="ECO:0000256" key="1">
    <source>
        <dbReference type="ARBA" id="ARBA00022527"/>
    </source>
</evidence>
<gene>
    <name evidence="11" type="ORF">WJX74_008096</name>
</gene>
<sequence>MLAVLLAVAVAFGSAAAQPGVLKPYGYLSQQTSNSTCKAACATTNGTSLDELCATDFNQTGLLSYGYTYLVSPPQGAVGKPYQTCLYTHLDTPADKQVAIMSTKHFWGPDYQWGWGACQVQDSISGANVWGMYIQERDWNASTCCLSCGDSWHAGQHLVPSIYANNQVSCMYAQYDDRKPLKWRTKATTDFKCGCLDLNAESVDMDFFNAAPPANDTQPPSATLQRYFASVNPSLPAPPAQKPGADFPAAAVAVPIVVIVVLGAALAWFVYRYRRHQGPRRGRTGALRSPWEETPPSQGSGLWRTLLSRKAQQLPAQRAVSSDLLVPSSLTRPPHLESSDEHSSTGSSLIHSLPEPEKTQELELASSSQIRSLIDFEAFLTGEAASGGVQSYAHGGSEEEKPPPTTQQVTRLVNQNLKGNVPDTWEVDLKALQLYKDAHGKPLRLGHGASGTVYKGLYRGVREVAVKVVSSPDPVAQARFVLEIATLREMRDPNIVLFMGASVQAGSTLLLMQFMQHGNLWEALRRSNDGSFGWYQGGQRIVREIASGMEYLHSNGYLHLDLKSPNVLLDEFDRAVVADIGLGKMANAESTVASGQTPLWASPEQRMGEPCSTASDVFSFGIILWEICAQEPLKLGIRRPLDSPYDCPKPVADLYKACCAQLAAERPSMKEIVRITFLSVSCVREEDPSGWRGLMPKQGAAIAVLLCLLLACQCTATGRAWSDRTLGSQNDGDWTESIEAPAGLYINAWKVGVALINFSINNAPASSNMSVLLAGRLNDGSWLPTLNATTPPGFYVNSSRPRGYRAIWGKAGGWLTGMFDGGGIGDGNWALNGGDAGLSSNARVVGYQLQIYGDDVGIIGDGTFLFDDTLP</sequence>
<keyword evidence="8" id="KW-1133">Transmembrane helix</keyword>